<feature type="domain" description="AB hydrolase-1" evidence="1">
    <location>
        <begin position="22"/>
        <end position="251"/>
    </location>
</feature>
<dbReference type="Pfam" id="PF00561">
    <property type="entry name" value="Abhydrolase_1"/>
    <property type="match status" value="1"/>
</dbReference>
<dbReference type="AlphaFoldDB" id="A0A6J6BUJ7"/>
<dbReference type="InterPro" id="IPR029058">
    <property type="entry name" value="AB_hydrolase_fold"/>
</dbReference>
<organism evidence="2">
    <name type="scientific">freshwater metagenome</name>
    <dbReference type="NCBI Taxonomy" id="449393"/>
    <lineage>
        <taxon>unclassified sequences</taxon>
        <taxon>metagenomes</taxon>
        <taxon>ecological metagenomes</taxon>
    </lineage>
</organism>
<name>A0A6J6BUJ7_9ZZZZ</name>
<gene>
    <name evidence="2" type="ORF">UFOPK1493_00374</name>
</gene>
<dbReference type="PANTHER" id="PTHR43433">
    <property type="entry name" value="HYDROLASE, ALPHA/BETA FOLD FAMILY PROTEIN"/>
    <property type="match status" value="1"/>
</dbReference>
<dbReference type="EMBL" id="CAEZSR010000007">
    <property type="protein sequence ID" value="CAB4542013.1"/>
    <property type="molecule type" value="Genomic_DNA"/>
</dbReference>
<dbReference type="InterPro" id="IPR000073">
    <property type="entry name" value="AB_hydrolase_1"/>
</dbReference>
<evidence type="ECO:0000259" key="1">
    <source>
        <dbReference type="Pfam" id="PF00561"/>
    </source>
</evidence>
<accession>A0A6J6BUJ7</accession>
<sequence>MTELHLDDLTLWYERLGEPTAPRLLVFNGSGATIEGSRPLLDRLARSFQVLVHDQRCLGRTSVPDEQPTMVDYASDAAVLLDHVGWERTAVFGISFGGMVAQEFAVTHPGRITRLALLCTSAGGPGGSSYPLHTLADLEADERERVSVQIVDTRYDDAFLASSPLDRAIVDTMRRRPAAAKTAEQLRGEAMQFEARRHHDVWDRLPRITCPTLVACGAFDGIAPPGNSEAIASRIPGAELRTYEGGHLFVYQDRRAFPDIESFLAAPAAPPRNGS</sequence>
<protein>
    <submittedName>
        <fullName evidence="2">Unannotated protein</fullName>
    </submittedName>
</protein>
<evidence type="ECO:0000313" key="2">
    <source>
        <dbReference type="EMBL" id="CAB4542013.1"/>
    </source>
</evidence>
<dbReference type="PANTHER" id="PTHR43433:SF5">
    <property type="entry name" value="AB HYDROLASE-1 DOMAIN-CONTAINING PROTEIN"/>
    <property type="match status" value="1"/>
</dbReference>
<dbReference type="SUPFAM" id="SSF53474">
    <property type="entry name" value="alpha/beta-Hydrolases"/>
    <property type="match status" value="1"/>
</dbReference>
<proteinExistence type="predicted"/>
<reference evidence="2" key="1">
    <citation type="submission" date="2020-05" db="EMBL/GenBank/DDBJ databases">
        <authorList>
            <person name="Chiriac C."/>
            <person name="Salcher M."/>
            <person name="Ghai R."/>
            <person name="Kavagutti S V."/>
        </authorList>
    </citation>
    <scope>NUCLEOTIDE SEQUENCE</scope>
</reference>
<dbReference type="PRINTS" id="PR00111">
    <property type="entry name" value="ABHYDROLASE"/>
</dbReference>
<dbReference type="InterPro" id="IPR050471">
    <property type="entry name" value="AB_hydrolase"/>
</dbReference>
<dbReference type="Gene3D" id="3.40.50.1820">
    <property type="entry name" value="alpha/beta hydrolase"/>
    <property type="match status" value="1"/>
</dbReference>